<dbReference type="STRING" id="763407.A0A167MBS5"/>
<organism evidence="2 3">
    <name type="scientific">Phycomyces blakesleeanus (strain ATCC 8743b / DSM 1359 / FGSC 10004 / NBRC 33097 / NRRL 1555)</name>
    <dbReference type="NCBI Taxonomy" id="763407"/>
    <lineage>
        <taxon>Eukaryota</taxon>
        <taxon>Fungi</taxon>
        <taxon>Fungi incertae sedis</taxon>
        <taxon>Mucoromycota</taxon>
        <taxon>Mucoromycotina</taxon>
        <taxon>Mucoromycetes</taxon>
        <taxon>Mucorales</taxon>
        <taxon>Phycomycetaceae</taxon>
        <taxon>Phycomyces</taxon>
    </lineage>
</organism>
<dbReference type="OrthoDB" id="2275179at2759"/>
<dbReference type="VEuPathDB" id="FungiDB:PHYBLDRAFT_146586"/>
<dbReference type="RefSeq" id="XP_018290434.1">
    <property type="nucleotide sequence ID" value="XM_018431677.1"/>
</dbReference>
<evidence type="ECO:0000259" key="1">
    <source>
        <dbReference type="Pfam" id="PF13358"/>
    </source>
</evidence>
<protein>
    <recommendedName>
        <fullName evidence="1">Tc1-like transposase DDE domain-containing protein</fullName>
    </recommendedName>
</protein>
<dbReference type="Pfam" id="PF13358">
    <property type="entry name" value="DDE_3"/>
    <property type="match status" value="1"/>
</dbReference>
<dbReference type="InParanoid" id="A0A167MBS5"/>
<name>A0A167MBS5_PHYB8</name>
<dbReference type="Proteomes" id="UP000077315">
    <property type="component" value="Unassembled WGS sequence"/>
</dbReference>
<dbReference type="GO" id="GO:0003676">
    <property type="term" value="F:nucleic acid binding"/>
    <property type="evidence" value="ECO:0007669"/>
    <property type="project" value="InterPro"/>
</dbReference>
<reference evidence="3" key="1">
    <citation type="submission" date="2015-06" db="EMBL/GenBank/DDBJ databases">
        <title>Expansion of signal transduction pathways in fungi by whole-genome duplication.</title>
        <authorList>
            <consortium name="DOE Joint Genome Institute"/>
            <person name="Corrochano L.M."/>
            <person name="Kuo A."/>
            <person name="Marcet-Houben M."/>
            <person name="Polaino S."/>
            <person name="Salamov A."/>
            <person name="Villalobos J.M."/>
            <person name="Alvarez M.I."/>
            <person name="Avalos J."/>
            <person name="Benito E.P."/>
            <person name="Benoit I."/>
            <person name="Burger G."/>
            <person name="Camino L.P."/>
            <person name="Canovas D."/>
            <person name="Cerda-Olmedo E."/>
            <person name="Cheng J.-F."/>
            <person name="Dominguez A."/>
            <person name="Elias M."/>
            <person name="Eslava A.P."/>
            <person name="Glaser F."/>
            <person name="Grimwood J."/>
            <person name="Gutierrez G."/>
            <person name="Heitman J."/>
            <person name="Henrissat B."/>
            <person name="Iturriaga E.A."/>
            <person name="Lang B.F."/>
            <person name="Lavin J.L."/>
            <person name="Lee S."/>
            <person name="Li W."/>
            <person name="Lindquist E."/>
            <person name="Lopez-Garcia S."/>
            <person name="Luque E.M."/>
            <person name="Marcos A.T."/>
            <person name="Martin J."/>
            <person name="McCluskey K."/>
            <person name="Medina H.R."/>
            <person name="Miralles-Duran A."/>
            <person name="Miyazaki A."/>
            <person name="Munoz-Torres E."/>
            <person name="Oguiza J.A."/>
            <person name="Ohm R."/>
            <person name="Olmedo M."/>
            <person name="Orejas M."/>
            <person name="Ortiz-Castellanos L."/>
            <person name="Pisabarro A.G."/>
            <person name="Rodriguez-Romero J."/>
            <person name="Ruiz-Herrera J."/>
            <person name="Ruiz-Vazquez R."/>
            <person name="Sanz C."/>
            <person name="Schackwitz W."/>
            <person name="Schmutz J."/>
            <person name="Shahriari M."/>
            <person name="Shelest E."/>
            <person name="Silva-Franco F."/>
            <person name="Soanes D."/>
            <person name="Syed K."/>
            <person name="Tagua V.G."/>
            <person name="Talbot N.J."/>
            <person name="Thon M."/>
            <person name="De vries R.P."/>
            <person name="Wiebenga A."/>
            <person name="Yadav J.S."/>
            <person name="Braun E.L."/>
            <person name="Baker S."/>
            <person name="Garre V."/>
            <person name="Horwitz B."/>
            <person name="Torres-Martinez S."/>
            <person name="Idnurm A."/>
            <person name="Herrera-Estrella A."/>
            <person name="Gabaldon T."/>
            <person name="Grigoriev I.V."/>
        </authorList>
    </citation>
    <scope>NUCLEOTIDE SEQUENCE [LARGE SCALE GENOMIC DNA]</scope>
    <source>
        <strain evidence="3">NRRL 1555(-)</strain>
    </source>
</reference>
<dbReference type="AlphaFoldDB" id="A0A167MBS5"/>
<gene>
    <name evidence="2" type="ORF">PHYBLDRAFT_146586</name>
</gene>
<evidence type="ECO:0000313" key="2">
    <source>
        <dbReference type="EMBL" id="OAD72394.1"/>
    </source>
</evidence>
<feature type="domain" description="Tc1-like transposase DDE" evidence="1">
    <location>
        <begin position="81"/>
        <end position="177"/>
    </location>
</feature>
<keyword evidence="3" id="KW-1185">Reference proteome</keyword>
<dbReference type="Gene3D" id="3.30.420.10">
    <property type="entry name" value="Ribonuclease H-like superfamily/Ribonuclease H"/>
    <property type="match status" value="1"/>
</dbReference>
<sequence length="195" mass="21901">MKTARTIGIIKDKLLEQFPGLQDVGISPQQIHKHIYTKVGFTLKRTKPVEEKRNTPNVIKSRFEFASMLQQLGISYQTNCIFVDEAGFNANLIRERGLSKKGSNAVVRTKTKRAFNITIMAAISFQGVEDVTAKMVAGSTNTELFLQFIKQIVASLDRDNAAPHYFIMDNPAIHTANLPLLEPHRGMFFKVEGFS</sequence>
<dbReference type="InterPro" id="IPR036397">
    <property type="entry name" value="RNaseH_sf"/>
</dbReference>
<dbReference type="GeneID" id="28992583"/>
<proteinExistence type="predicted"/>
<dbReference type="EMBL" id="KV440983">
    <property type="protein sequence ID" value="OAD72394.1"/>
    <property type="molecule type" value="Genomic_DNA"/>
</dbReference>
<accession>A0A167MBS5</accession>
<evidence type="ECO:0000313" key="3">
    <source>
        <dbReference type="Proteomes" id="UP000077315"/>
    </source>
</evidence>
<dbReference type="InterPro" id="IPR038717">
    <property type="entry name" value="Tc1-like_DDE_dom"/>
</dbReference>